<keyword evidence="7 8" id="KW-0472">Membrane</keyword>
<dbReference type="STRING" id="1450648.CLORY_11830"/>
<dbReference type="PANTHER" id="PTHR34975">
    <property type="entry name" value="SPORE GERMINATION PROTEIN A2"/>
    <property type="match status" value="1"/>
</dbReference>
<evidence type="ECO:0000313" key="10">
    <source>
        <dbReference type="Proteomes" id="UP000190080"/>
    </source>
</evidence>
<dbReference type="AlphaFoldDB" id="A0A1V4ITN5"/>
<evidence type="ECO:0000256" key="4">
    <source>
        <dbReference type="ARBA" id="ARBA00022544"/>
    </source>
</evidence>
<name>A0A1V4ITN5_9CLOT</name>
<evidence type="ECO:0000256" key="2">
    <source>
        <dbReference type="ARBA" id="ARBA00007998"/>
    </source>
</evidence>
<evidence type="ECO:0000256" key="8">
    <source>
        <dbReference type="SAM" id="Phobius"/>
    </source>
</evidence>
<dbReference type="OrthoDB" id="2716906at2"/>
<feature type="transmembrane region" description="Helical" evidence="8">
    <location>
        <begin position="121"/>
        <end position="140"/>
    </location>
</feature>
<evidence type="ECO:0000256" key="1">
    <source>
        <dbReference type="ARBA" id="ARBA00004141"/>
    </source>
</evidence>
<dbReference type="Gene3D" id="1.20.1740.10">
    <property type="entry name" value="Amino acid/polyamine transporter I"/>
    <property type="match status" value="1"/>
</dbReference>
<feature type="transmembrane region" description="Helical" evidence="8">
    <location>
        <begin position="186"/>
        <end position="204"/>
    </location>
</feature>
<gene>
    <name evidence="9" type="primary">gerBB_1</name>
    <name evidence="9" type="ORF">CLORY_11830</name>
</gene>
<dbReference type="NCBIfam" id="TIGR00912">
    <property type="entry name" value="2A0309"/>
    <property type="match status" value="1"/>
</dbReference>
<dbReference type="Proteomes" id="UP000190080">
    <property type="component" value="Unassembled WGS sequence"/>
</dbReference>
<dbReference type="GO" id="GO:0009847">
    <property type="term" value="P:spore germination"/>
    <property type="evidence" value="ECO:0007669"/>
    <property type="project" value="InterPro"/>
</dbReference>
<dbReference type="EMBL" id="MZGV01000009">
    <property type="protein sequence ID" value="OPJ63401.1"/>
    <property type="molecule type" value="Genomic_DNA"/>
</dbReference>
<evidence type="ECO:0000313" key="9">
    <source>
        <dbReference type="EMBL" id="OPJ63401.1"/>
    </source>
</evidence>
<proteinExistence type="inferred from homology"/>
<feature type="transmembrane region" description="Helical" evidence="8">
    <location>
        <begin position="147"/>
        <end position="166"/>
    </location>
</feature>
<accession>A0A1V4ITN5</accession>
<organism evidence="9 10">
    <name type="scientific">Clostridium oryzae</name>
    <dbReference type="NCBI Taxonomy" id="1450648"/>
    <lineage>
        <taxon>Bacteria</taxon>
        <taxon>Bacillati</taxon>
        <taxon>Bacillota</taxon>
        <taxon>Clostridia</taxon>
        <taxon>Eubacteriales</taxon>
        <taxon>Clostridiaceae</taxon>
        <taxon>Clostridium</taxon>
    </lineage>
</organism>
<dbReference type="PANTHER" id="PTHR34975:SF2">
    <property type="entry name" value="SPORE GERMINATION PROTEIN A2"/>
    <property type="match status" value="1"/>
</dbReference>
<keyword evidence="4" id="KW-0309">Germination</keyword>
<evidence type="ECO:0000256" key="5">
    <source>
        <dbReference type="ARBA" id="ARBA00022692"/>
    </source>
</evidence>
<dbReference type="RefSeq" id="WP_079422606.1">
    <property type="nucleotide sequence ID" value="NZ_MZGV01000009.1"/>
</dbReference>
<feature type="transmembrane region" description="Helical" evidence="8">
    <location>
        <begin position="80"/>
        <end position="101"/>
    </location>
</feature>
<dbReference type="Pfam" id="PF03845">
    <property type="entry name" value="Spore_permease"/>
    <property type="match status" value="1"/>
</dbReference>
<feature type="transmembrane region" description="Helical" evidence="8">
    <location>
        <begin position="338"/>
        <end position="355"/>
    </location>
</feature>
<keyword evidence="10" id="KW-1185">Reference proteome</keyword>
<keyword evidence="6 8" id="KW-1133">Transmembrane helix</keyword>
<dbReference type="GO" id="GO:0016020">
    <property type="term" value="C:membrane"/>
    <property type="evidence" value="ECO:0007669"/>
    <property type="project" value="UniProtKB-SubCell"/>
</dbReference>
<evidence type="ECO:0000256" key="3">
    <source>
        <dbReference type="ARBA" id="ARBA00022448"/>
    </source>
</evidence>
<dbReference type="InterPro" id="IPR004761">
    <property type="entry name" value="Spore_GerAB"/>
</dbReference>
<comment type="caution">
    <text evidence="9">The sequence shown here is derived from an EMBL/GenBank/DDBJ whole genome shotgun (WGS) entry which is preliminary data.</text>
</comment>
<comment type="similarity">
    <text evidence="2">Belongs to the amino acid-polyamine-organocation (APC) superfamily. Spore germination protein (SGP) (TC 2.A.3.9) family.</text>
</comment>
<evidence type="ECO:0000256" key="7">
    <source>
        <dbReference type="ARBA" id="ARBA00023136"/>
    </source>
</evidence>
<keyword evidence="3" id="KW-0813">Transport</keyword>
<protein>
    <submittedName>
        <fullName evidence="9">Spore germination protein B2</fullName>
    </submittedName>
</protein>
<sequence>MNKDKYIDSFGYFCTIIVTIVGIGIFSYPREVSDLVAGDSWLVALISAGITYLFVRFILKAMEKNEYKPINIVLRRNLGTIIGSFIMLLMALSNIVIISLGMRAFIEVIKMYLLQNTPTEFLVAITILCGVYLVRSGLIANIKFNEVAFWIMFIPMVFMLIFAAFQSDFTNNLPLFNSKPISYIRAILVSNFVYGGAEIIYLLVPNLKDKKGAVKTGFRALAFIGIFYAVTIILCIGVFTSDVMGNIIWPTITMMKVVDVPGTFVERWYGIVLALWIVFYFTTFSNGFTFSAHMLKDSIKLFDIRISSMLIVPFIYLIAMYPTNIAELYYVIDMVSPVFYAINLIFVPIVIFATGKIGRAKGVDR</sequence>
<reference evidence="9 10" key="1">
    <citation type="submission" date="2017-03" db="EMBL/GenBank/DDBJ databases">
        <title>Genome sequence of Clostridium oryzae DSM 28571.</title>
        <authorList>
            <person name="Poehlein A."/>
            <person name="Daniel R."/>
        </authorList>
    </citation>
    <scope>NUCLEOTIDE SEQUENCE [LARGE SCALE GENOMIC DNA]</scope>
    <source>
        <strain evidence="9 10">DSM 28571</strain>
    </source>
</reference>
<feature type="transmembrane region" description="Helical" evidence="8">
    <location>
        <begin position="9"/>
        <end position="28"/>
    </location>
</feature>
<feature type="transmembrane region" description="Helical" evidence="8">
    <location>
        <begin position="310"/>
        <end position="332"/>
    </location>
</feature>
<comment type="subcellular location">
    <subcellularLocation>
        <location evidence="1">Membrane</location>
        <topology evidence="1">Multi-pass membrane protein</topology>
    </subcellularLocation>
</comment>
<keyword evidence="5 8" id="KW-0812">Transmembrane</keyword>
<feature type="transmembrane region" description="Helical" evidence="8">
    <location>
        <begin position="40"/>
        <end position="59"/>
    </location>
</feature>
<evidence type="ECO:0000256" key="6">
    <source>
        <dbReference type="ARBA" id="ARBA00022989"/>
    </source>
</evidence>
<feature type="transmembrane region" description="Helical" evidence="8">
    <location>
        <begin position="268"/>
        <end position="289"/>
    </location>
</feature>
<feature type="transmembrane region" description="Helical" evidence="8">
    <location>
        <begin position="216"/>
        <end position="239"/>
    </location>
</feature>